<protein>
    <submittedName>
        <fullName evidence="1">Uncharacterized protein</fullName>
    </submittedName>
</protein>
<reference evidence="1 2" key="1">
    <citation type="submission" date="2017-08" db="EMBL/GenBank/DDBJ databases">
        <title>Infants hospitalized years apart are colonized by the same room-sourced microbial strains.</title>
        <authorList>
            <person name="Brooks B."/>
            <person name="Olm M.R."/>
            <person name="Firek B.A."/>
            <person name="Baker R."/>
            <person name="Thomas B.C."/>
            <person name="Morowitz M.J."/>
            <person name="Banfield J.F."/>
        </authorList>
    </citation>
    <scope>NUCLEOTIDE SEQUENCE [LARGE SCALE GENOMIC DNA]</scope>
    <source>
        <strain evidence="1">S2_009_000_R2_77</strain>
    </source>
</reference>
<evidence type="ECO:0000313" key="1">
    <source>
        <dbReference type="EMBL" id="PZP22425.1"/>
    </source>
</evidence>
<dbReference type="EMBL" id="QFOH01000019">
    <property type="protein sequence ID" value="PZP22425.1"/>
    <property type="molecule type" value="Genomic_DNA"/>
</dbReference>
<comment type="caution">
    <text evidence="1">The sequence shown here is derived from an EMBL/GenBank/DDBJ whole genome shotgun (WGS) entry which is preliminary data.</text>
</comment>
<dbReference type="Proteomes" id="UP000249198">
    <property type="component" value="Unassembled WGS sequence"/>
</dbReference>
<gene>
    <name evidence="1" type="ORF">DI599_15620</name>
</gene>
<accession>A0A2W5CS29</accession>
<evidence type="ECO:0000313" key="2">
    <source>
        <dbReference type="Proteomes" id="UP000249198"/>
    </source>
</evidence>
<organism evidence="1 2">
    <name type="scientific">Pseudomonas kuykendallii</name>
    <dbReference type="NCBI Taxonomy" id="1007099"/>
    <lineage>
        <taxon>Bacteria</taxon>
        <taxon>Pseudomonadati</taxon>
        <taxon>Pseudomonadota</taxon>
        <taxon>Gammaproteobacteria</taxon>
        <taxon>Pseudomonadales</taxon>
        <taxon>Pseudomonadaceae</taxon>
        <taxon>Pseudomonas</taxon>
    </lineage>
</organism>
<sequence>MVKAPLARKKPRIAGLFHFGALGDVWSRSCELRPGKANAGERAEFTPVNEHLEPAFNAAWPTRSRSKPN</sequence>
<dbReference type="AlphaFoldDB" id="A0A2W5CS29"/>
<name>A0A2W5CS29_9PSED</name>
<proteinExistence type="predicted"/>